<comment type="similarity">
    <text evidence="1">Belongs to the peptidase C40 family.</text>
</comment>
<keyword evidence="2" id="KW-0645">Protease</keyword>
<reference evidence="6 7" key="1">
    <citation type="submission" date="2016-11" db="EMBL/GenBank/DDBJ databases">
        <title>Comparison of Traditional DNA-DNA Hybridization with In Silico Genomic Analysis.</title>
        <authorList>
            <person name="Nicholson A.C."/>
            <person name="Sammons S."/>
            <person name="Humrighouse B.W."/>
            <person name="Graziano J."/>
            <person name="Lasker B."/>
            <person name="Whitney A.M."/>
            <person name="Mcquiston J.R."/>
        </authorList>
    </citation>
    <scope>NUCLEOTIDE SEQUENCE [LARGE SCALE GENOMIC DNA]</scope>
    <source>
        <strain evidence="6 7">H2381</strain>
    </source>
</reference>
<organism evidence="6 7">
    <name type="scientific">Haematobacter missouriensis</name>
    <dbReference type="NCBI Taxonomy" id="366616"/>
    <lineage>
        <taxon>Bacteria</taxon>
        <taxon>Pseudomonadati</taxon>
        <taxon>Pseudomonadota</taxon>
        <taxon>Alphaproteobacteria</taxon>
        <taxon>Rhodobacterales</taxon>
        <taxon>Paracoccaceae</taxon>
        <taxon>Haematobacter</taxon>
    </lineage>
</organism>
<evidence type="ECO:0000256" key="4">
    <source>
        <dbReference type="ARBA" id="ARBA00022807"/>
    </source>
</evidence>
<dbReference type="OrthoDB" id="6058745at2"/>
<evidence type="ECO:0000256" key="3">
    <source>
        <dbReference type="ARBA" id="ARBA00022801"/>
    </source>
</evidence>
<dbReference type="GO" id="GO:0006508">
    <property type="term" value="P:proteolysis"/>
    <property type="evidence" value="ECO:0007669"/>
    <property type="project" value="UniProtKB-KW"/>
</dbReference>
<evidence type="ECO:0000256" key="1">
    <source>
        <dbReference type="ARBA" id="ARBA00007074"/>
    </source>
</evidence>
<feature type="domain" description="NlpC/P60" evidence="5">
    <location>
        <begin position="52"/>
        <end position="138"/>
    </location>
</feature>
<dbReference type="GO" id="GO:0008234">
    <property type="term" value="F:cysteine-type peptidase activity"/>
    <property type="evidence" value="ECO:0007669"/>
    <property type="project" value="UniProtKB-KW"/>
</dbReference>
<dbReference type="AlphaFoldDB" id="A0A212AH54"/>
<keyword evidence="3" id="KW-0378">Hydrolase</keyword>
<name>A0A212AH54_9RHOB</name>
<dbReference type="Proteomes" id="UP000196640">
    <property type="component" value="Unassembled WGS sequence"/>
</dbReference>
<accession>A0A212AH54</accession>
<dbReference type="InterPro" id="IPR038765">
    <property type="entry name" value="Papain-like_cys_pep_sf"/>
</dbReference>
<protein>
    <recommendedName>
        <fullName evidence="5">NlpC/P60 domain-containing protein</fullName>
    </recommendedName>
</protein>
<dbReference type="EMBL" id="NIPX01000084">
    <property type="protein sequence ID" value="OWJ80814.1"/>
    <property type="molecule type" value="Genomic_DNA"/>
</dbReference>
<comment type="caution">
    <text evidence="6">The sequence shown here is derived from an EMBL/GenBank/DDBJ whole genome shotgun (WGS) entry which is preliminary data.</text>
</comment>
<sequence length="174" mass="19517">MRCRSRGRWGCMITLRSRGRASARRKHVSPAFIAEDPDMTAWWADYIGVEYGEEPEKFTCWSLVRQVYADQLGIELPIYGEIEASDLLRVARAMDEGQASDGWIEVMEPQEYDVILMRARRGNGRVVHVGVVAGGGCLHVEQSTATCLVPLQHFSVSGRIKGFRRKSDEQTGNG</sequence>
<keyword evidence="4" id="KW-0788">Thiol protease</keyword>
<dbReference type="SUPFAM" id="SSF54001">
    <property type="entry name" value="Cysteine proteinases"/>
    <property type="match status" value="1"/>
</dbReference>
<gene>
    <name evidence="6" type="ORF">CDV52_20975</name>
</gene>
<dbReference type="Gene3D" id="3.90.1720.10">
    <property type="entry name" value="endopeptidase domain like (from Nostoc punctiforme)"/>
    <property type="match status" value="1"/>
</dbReference>
<evidence type="ECO:0000313" key="7">
    <source>
        <dbReference type="Proteomes" id="UP000196640"/>
    </source>
</evidence>
<dbReference type="Pfam" id="PF00877">
    <property type="entry name" value="NLPC_P60"/>
    <property type="match status" value="1"/>
</dbReference>
<evidence type="ECO:0000313" key="6">
    <source>
        <dbReference type="EMBL" id="OWJ80814.1"/>
    </source>
</evidence>
<proteinExistence type="inferred from homology"/>
<dbReference type="InterPro" id="IPR000064">
    <property type="entry name" value="NLP_P60_dom"/>
</dbReference>
<evidence type="ECO:0000256" key="2">
    <source>
        <dbReference type="ARBA" id="ARBA00022670"/>
    </source>
</evidence>
<evidence type="ECO:0000259" key="5">
    <source>
        <dbReference type="Pfam" id="PF00877"/>
    </source>
</evidence>